<dbReference type="InterPro" id="IPR016039">
    <property type="entry name" value="Thiolase-like"/>
</dbReference>
<name>A0A412XVE8_9BACE</name>
<accession>A0A412XVE8</accession>
<dbReference type="InterPro" id="IPR013747">
    <property type="entry name" value="ACP_syn_III_C"/>
</dbReference>
<evidence type="ECO:0000313" key="5">
    <source>
        <dbReference type="EMBL" id="RGV49069.1"/>
    </source>
</evidence>
<evidence type="ECO:0000259" key="3">
    <source>
        <dbReference type="Pfam" id="PF08541"/>
    </source>
</evidence>
<feature type="domain" description="Beta-ketoacyl-[acyl-carrier-protein] synthase III N-terminal" evidence="4">
    <location>
        <begin position="113"/>
        <end position="188"/>
    </location>
</feature>
<dbReference type="InterPro" id="IPR013751">
    <property type="entry name" value="ACP_syn_III_N"/>
</dbReference>
<dbReference type="Pfam" id="PF08545">
    <property type="entry name" value="ACP_syn_III"/>
    <property type="match status" value="1"/>
</dbReference>
<gene>
    <name evidence="5" type="ORF">DWW10_21200</name>
</gene>
<dbReference type="Pfam" id="PF08541">
    <property type="entry name" value="ACP_syn_III_C"/>
    <property type="match status" value="1"/>
</dbReference>
<dbReference type="GO" id="GO:0044550">
    <property type="term" value="P:secondary metabolite biosynthetic process"/>
    <property type="evidence" value="ECO:0007669"/>
    <property type="project" value="TreeGrafter"/>
</dbReference>
<feature type="domain" description="Beta-ketoacyl-[acyl-carrier-protein] synthase III C-terminal" evidence="3">
    <location>
        <begin position="249"/>
        <end position="334"/>
    </location>
</feature>
<dbReference type="AlphaFoldDB" id="A0A412XVE8"/>
<dbReference type="Gene3D" id="3.40.47.10">
    <property type="match status" value="1"/>
</dbReference>
<dbReference type="GO" id="GO:0004315">
    <property type="term" value="F:3-oxoacyl-[acyl-carrier-protein] synthase activity"/>
    <property type="evidence" value="ECO:0007669"/>
    <property type="project" value="InterPro"/>
</dbReference>
<organism evidence="5 6">
    <name type="scientific">Bacteroides intestinalis</name>
    <dbReference type="NCBI Taxonomy" id="329854"/>
    <lineage>
        <taxon>Bacteria</taxon>
        <taxon>Pseudomonadati</taxon>
        <taxon>Bacteroidota</taxon>
        <taxon>Bacteroidia</taxon>
        <taxon>Bacteroidales</taxon>
        <taxon>Bacteroidaceae</taxon>
        <taxon>Bacteroides</taxon>
    </lineage>
</organism>
<dbReference type="Proteomes" id="UP000283850">
    <property type="component" value="Unassembled WGS sequence"/>
</dbReference>
<evidence type="ECO:0000313" key="6">
    <source>
        <dbReference type="Proteomes" id="UP000283850"/>
    </source>
</evidence>
<dbReference type="CDD" id="cd00830">
    <property type="entry name" value="KAS_III"/>
    <property type="match status" value="1"/>
</dbReference>
<protein>
    <submittedName>
        <fullName evidence="5">Ketoacyl-ACP synthase III</fullName>
    </submittedName>
</protein>
<keyword evidence="1" id="KW-0808">Transferase</keyword>
<proteinExistence type="predicted"/>
<evidence type="ECO:0000256" key="2">
    <source>
        <dbReference type="ARBA" id="ARBA00023315"/>
    </source>
</evidence>
<dbReference type="PANTHER" id="PTHR34069:SF2">
    <property type="entry name" value="BETA-KETOACYL-[ACYL-CARRIER-PROTEIN] SYNTHASE III"/>
    <property type="match status" value="1"/>
</dbReference>
<dbReference type="SUPFAM" id="SSF53901">
    <property type="entry name" value="Thiolase-like"/>
    <property type="match status" value="1"/>
</dbReference>
<reference evidence="5 6" key="1">
    <citation type="submission" date="2018-08" db="EMBL/GenBank/DDBJ databases">
        <title>A genome reference for cultivated species of the human gut microbiota.</title>
        <authorList>
            <person name="Zou Y."/>
            <person name="Xue W."/>
            <person name="Luo G."/>
        </authorList>
    </citation>
    <scope>NUCLEOTIDE SEQUENCE [LARGE SCALE GENOMIC DNA]</scope>
    <source>
        <strain evidence="5 6">AF14-32</strain>
    </source>
</reference>
<evidence type="ECO:0000256" key="1">
    <source>
        <dbReference type="ARBA" id="ARBA00022679"/>
    </source>
</evidence>
<dbReference type="RefSeq" id="WP_118422188.1">
    <property type="nucleotide sequence ID" value="NZ_QRZF01000020.1"/>
</dbReference>
<sequence>MQTIIDNISIESVAAWLPKNKLDMRSLCSSYGDSEVANIIKATGVEKVRIADTDMTSSDMCQKAAEYLFDADSIDKSVIDGLVFVSQTSDYILPATSICLQDRLGLSEDTVCIDIHYGCSGYIYGLFQAACWISSGMCSKVLVLAGDTTSRMINPMDKSLRMVFGDCGTATLVSRGGSSMGFHIQSDGSGADRLIVPAGGFRTPVSTETSILEYDEDHNGRTQNDLFMDGMAIFNFAITKVHKNINSLLETMQWEKDSVGLFALHQANVFMVNYIRKKLKVRAEVTPTNVTNYGNTGPATIPLLFSDLCSQGKYDLSRVVMSGFGVGLSWGSVAADMCYTRFYNPVNK</sequence>
<dbReference type="PANTHER" id="PTHR34069">
    <property type="entry name" value="3-OXOACYL-[ACYL-CARRIER-PROTEIN] SYNTHASE 3"/>
    <property type="match status" value="1"/>
</dbReference>
<dbReference type="EMBL" id="QRZF01000020">
    <property type="protein sequence ID" value="RGV49069.1"/>
    <property type="molecule type" value="Genomic_DNA"/>
</dbReference>
<dbReference type="GO" id="GO:0006633">
    <property type="term" value="P:fatty acid biosynthetic process"/>
    <property type="evidence" value="ECO:0007669"/>
    <property type="project" value="InterPro"/>
</dbReference>
<comment type="caution">
    <text evidence="5">The sequence shown here is derived from an EMBL/GenBank/DDBJ whole genome shotgun (WGS) entry which is preliminary data.</text>
</comment>
<keyword evidence="2" id="KW-0012">Acyltransferase</keyword>
<evidence type="ECO:0000259" key="4">
    <source>
        <dbReference type="Pfam" id="PF08545"/>
    </source>
</evidence>